<dbReference type="PANTHER" id="PTHR45913:SF22">
    <property type="entry name" value="SCAN BOX DOMAIN-CONTAINING PROTEIN"/>
    <property type="match status" value="1"/>
</dbReference>
<dbReference type="AlphaFoldDB" id="A0AAV7JDJ9"/>
<proteinExistence type="predicted"/>
<keyword evidence="2" id="KW-1185">Reference proteome</keyword>
<comment type="caution">
    <text evidence="1">The sequence shown here is derived from an EMBL/GenBank/DDBJ whole genome shotgun (WGS) entry which is preliminary data.</text>
</comment>
<name>A0AAV7JDJ9_9METZ</name>
<sequence length="133" mass="14861">MVIHFHRYENSIEFEYETVPTEATSHHSPPGDSKNDRALFKLKETGLIRVNLGSSGALHKQAKSIVHASYAIAQLVAKNKKPYTIGETLVKPCILECARIVLNKDAISKLERISMSNDTIKSRIVDMSNNINI</sequence>
<organism evidence="1 2">
    <name type="scientific">Oopsacas minuta</name>
    <dbReference type="NCBI Taxonomy" id="111878"/>
    <lineage>
        <taxon>Eukaryota</taxon>
        <taxon>Metazoa</taxon>
        <taxon>Porifera</taxon>
        <taxon>Hexactinellida</taxon>
        <taxon>Hexasterophora</taxon>
        <taxon>Lyssacinosida</taxon>
        <taxon>Leucopsacidae</taxon>
        <taxon>Oopsacas</taxon>
    </lineage>
</organism>
<evidence type="ECO:0000313" key="1">
    <source>
        <dbReference type="EMBL" id="KAI6646842.1"/>
    </source>
</evidence>
<dbReference type="EMBL" id="JAKMXF010000352">
    <property type="protein sequence ID" value="KAI6646842.1"/>
    <property type="molecule type" value="Genomic_DNA"/>
</dbReference>
<dbReference type="PANTHER" id="PTHR45913">
    <property type="entry name" value="EPM2A-INTERACTING PROTEIN 1"/>
    <property type="match status" value="1"/>
</dbReference>
<evidence type="ECO:0000313" key="2">
    <source>
        <dbReference type="Proteomes" id="UP001165289"/>
    </source>
</evidence>
<accession>A0AAV7JDJ9</accession>
<dbReference type="Proteomes" id="UP001165289">
    <property type="component" value="Unassembled WGS sequence"/>
</dbReference>
<protein>
    <submittedName>
        <fullName evidence="1">SCAN domain-containing protein 3-like</fullName>
    </submittedName>
</protein>
<reference evidence="1 2" key="1">
    <citation type="journal article" date="2023" name="BMC Biol.">
        <title>The compact genome of the sponge Oopsacas minuta (Hexactinellida) is lacking key metazoan core genes.</title>
        <authorList>
            <person name="Santini S."/>
            <person name="Schenkelaars Q."/>
            <person name="Jourda C."/>
            <person name="Duchesne M."/>
            <person name="Belahbib H."/>
            <person name="Rocher C."/>
            <person name="Selva M."/>
            <person name="Riesgo A."/>
            <person name="Vervoort M."/>
            <person name="Leys S.P."/>
            <person name="Kodjabachian L."/>
            <person name="Le Bivic A."/>
            <person name="Borchiellini C."/>
            <person name="Claverie J.M."/>
            <person name="Renard E."/>
        </authorList>
    </citation>
    <scope>NUCLEOTIDE SEQUENCE [LARGE SCALE GENOMIC DNA]</scope>
    <source>
        <strain evidence="1">SPO-2</strain>
    </source>
</reference>
<gene>
    <name evidence="1" type="ORF">LOD99_9171</name>
</gene>